<dbReference type="Pfam" id="PF03450">
    <property type="entry name" value="CO_deh_flav_C"/>
    <property type="match status" value="1"/>
</dbReference>
<dbReference type="Pfam" id="PF00941">
    <property type="entry name" value="FAD_binding_5"/>
    <property type="match status" value="1"/>
</dbReference>
<accession>A0A7C5YFA6</accession>
<dbReference type="PANTHER" id="PTHR42659">
    <property type="entry name" value="XANTHINE DEHYDROGENASE SUBUNIT C-RELATED"/>
    <property type="match status" value="1"/>
</dbReference>
<protein>
    <recommendedName>
        <fullName evidence="1">FAD-binding PCMH-type domain-containing protein</fullName>
    </recommendedName>
</protein>
<dbReference type="SMART" id="SM01092">
    <property type="entry name" value="CO_deh_flav_C"/>
    <property type="match status" value="1"/>
</dbReference>
<dbReference type="GO" id="GO:0016491">
    <property type="term" value="F:oxidoreductase activity"/>
    <property type="evidence" value="ECO:0007669"/>
    <property type="project" value="InterPro"/>
</dbReference>
<dbReference type="InterPro" id="IPR002346">
    <property type="entry name" value="Mopterin_DH_FAD-bd"/>
</dbReference>
<dbReference type="InterPro" id="IPR036683">
    <property type="entry name" value="CO_DH_flav_C_dom_sf"/>
</dbReference>
<dbReference type="InterPro" id="IPR005107">
    <property type="entry name" value="CO_DH_flav_C"/>
</dbReference>
<dbReference type="PROSITE" id="PS51387">
    <property type="entry name" value="FAD_PCMH"/>
    <property type="match status" value="1"/>
</dbReference>
<dbReference type="InterPro" id="IPR016166">
    <property type="entry name" value="FAD-bd_PCMH"/>
</dbReference>
<reference evidence="2" key="1">
    <citation type="journal article" date="2020" name="mSystems">
        <title>Genome- and Community-Level Interaction Insights into Carbon Utilization and Element Cycling Functions of Hydrothermarchaeota in Hydrothermal Sediment.</title>
        <authorList>
            <person name="Zhou Z."/>
            <person name="Liu Y."/>
            <person name="Xu W."/>
            <person name="Pan J."/>
            <person name="Luo Z.H."/>
            <person name="Li M."/>
        </authorList>
    </citation>
    <scope>NUCLEOTIDE SEQUENCE [LARGE SCALE GENOMIC DNA]</scope>
    <source>
        <strain evidence="2">SpSt-1084</strain>
    </source>
</reference>
<sequence>MKSLAHIDVVSPRSLDEALNILSGNSGKVRVLAGGTDLIIQLRKSSIKELTLLNIYSIDELRYILYEDGIVKIGALTDFMTISQSPLVHKYAPVLAEAARWIGSVQILNKASIGGNIVNASPAADSLPALYVLDAKLTLASKKGRRHVPIADFYRGYKQLDMNPEELLVEVSFQAMNQRQLGMFFKHGLRQGDAISVVNGAVLLEVAPSNRSVVEARIALGAVAPTVLRAKETEAFLRGKKLDEETIKKASELVISSISPIDDVRGSAAYRTEMCKNYVYMTLWQISKVLGG</sequence>
<name>A0A7C5YFA6_CALS0</name>
<dbReference type="InterPro" id="IPR016169">
    <property type="entry name" value="FAD-bd_PCMH_sub2"/>
</dbReference>
<dbReference type="EMBL" id="DRXS01000121">
    <property type="protein sequence ID" value="HHR40621.1"/>
    <property type="molecule type" value="Genomic_DNA"/>
</dbReference>
<dbReference type="InterPro" id="IPR051312">
    <property type="entry name" value="Diverse_Substr_Oxidored"/>
</dbReference>
<dbReference type="Gene3D" id="3.30.465.10">
    <property type="match status" value="1"/>
</dbReference>
<dbReference type="InterPro" id="IPR016167">
    <property type="entry name" value="FAD-bd_PCMH_sub1"/>
</dbReference>
<gene>
    <name evidence="2" type="ORF">ENM42_02205</name>
</gene>
<dbReference type="SUPFAM" id="SSF56176">
    <property type="entry name" value="FAD-binding/transporter-associated domain-like"/>
    <property type="match status" value="1"/>
</dbReference>
<evidence type="ECO:0000313" key="2">
    <source>
        <dbReference type="EMBL" id="HHR40621.1"/>
    </source>
</evidence>
<evidence type="ECO:0000259" key="1">
    <source>
        <dbReference type="PROSITE" id="PS51387"/>
    </source>
</evidence>
<dbReference type="PANTHER" id="PTHR42659:SF9">
    <property type="entry name" value="XANTHINE DEHYDROGENASE FAD-BINDING SUBUNIT XDHB-RELATED"/>
    <property type="match status" value="1"/>
</dbReference>
<dbReference type="SUPFAM" id="SSF55447">
    <property type="entry name" value="CO dehydrogenase flavoprotein C-terminal domain-like"/>
    <property type="match status" value="1"/>
</dbReference>
<dbReference type="Gene3D" id="3.30.390.50">
    <property type="entry name" value="CO dehydrogenase flavoprotein, C-terminal domain"/>
    <property type="match status" value="1"/>
</dbReference>
<dbReference type="GO" id="GO:0071949">
    <property type="term" value="F:FAD binding"/>
    <property type="evidence" value="ECO:0007669"/>
    <property type="project" value="InterPro"/>
</dbReference>
<dbReference type="InterPro" id="IPR036318">
    <property type="entry name" value="FAD-bd_PCMH-like_sf"/>
</dbReference>
<dbReference type="AlphaFoldDB" id="A0A7C5YFA6"/>
<feature type="domain" description="FAD-binding PCMH-type" evidence="1">
    <location>
        <begin position="2"/>
        <end position="178"/>
    </location>
</feature>
<organism evidence="2">
    <name type="scientific">Caldiarchaeum subterraneum</name>
    <dbReference type="NCBI Taxonomy" id="311458"/>
    <lineage>
        <taxon>Archaea</taxon>
        <taxon>Nitrososphaerota</taxon>
        <taxon>Candidatus Caldarchaeales</taxon>
        <taxon>Candidatus Caldarchaeaceae</taxon>
        <taxon>Candidatus Caldarchaeum</taxon>
    </lineage>
</organism>
<dbReference type="Gene3D" id="3.30.43.10">
    <property type="entry name" value="Uridine Diphospho-n-acetylenolpyruvylglucosamine Reductase, domain 2"/>
    <property type="match status" value="1"/>
</dbReference>
<proteinExistence type="predicted"/>
<comment type="caution">
    <text evidence="2">The sequence shown here is derived from an EMBL/GenBank/DDBJ whole genome shotgun (WGS) entry which is preliminary data.</text>
</comment>